<keyword evidence="3" id="KW-1185">Reference proteome</keyword>
<evidence type="ECO:0000313" key="2">
    <source>
        <dbReference type="EMBL" id="OMP66719.1"/>
    </source>
</evidence>
<dbReference type="AlphaFoldDB" id="A0A1V2A6U8"/>
<keyword evidence="1" id="KW-0732">Signal</keyword>
<dbReference type="EMBL" id="MSFI01000019">
    <property type="protein sequence ID" value="OMP66719.1"/>
    <property type="molecule type" value="Genomic_DNA"/>
</dbReference>
<evidence type="ECO:0000313" key="3">
    <source>
        <dbReference type="Proteomes" id="UP000188613"/>
    </source>
</evidence>
<name>A0A1V2A6U8_9BACI</name>
<dbReference type="STRING" id="1714355.BTO28_11305"/>
<organism evidence="2 3">
    <name type="scientific">Domibacillus epiphyticus</name>
    <dbReference type="NCBI Taxonomy" id="1714355"/>
    <lineage>
        <taxon>Bacteria</taxon>
        <taxon>Bacillati</taxon>
        <taxon>Bacillota</taxon>
        <taxon>Bacilli</taxon>
        <taxon>Bacillales</taxon>
        <taxon>Bacillaceae</taxon>
        <taxon>Domibacillus</taxon>
    </lineage>
</organism>
<comment type="caution">
    <text evidence="2">The sequence shown here is derived from an EMBL/GenBank/DDBJ whole genome shotgun (WGS) entry which is preliminary data.</text>
</comment>
<dbReference type="Proteomes" id="UP000188613">
    <property type="component" value="Unassembled WGS sequence"/>
</dbReference>
<evidence type="ECO:0000256" key="1">
    <source>
        <dbReference type="ARBA" id="ARBA00022729"/>
    </source>
</evidence>
<sequence>MFTNEKDGAFKANTVSLSSIDGQPAGTLTGKLSADGKTLTVTSQNVLSKRYDVVVDGVKTTDAKDVAKYEEMITIAADKTAPTILGTERISAAQVKVKFSEPMKAFSSVTFKYADGTTVSGVTGGIANSGDSEAVFTMDPASVTANKEIVATFIGAQDQAGNLLTPNPANVSFVRGAADGVAPTVSSITQVGATKFAVKFSEQILAKPVVKVNGTTVDAASVVQDTNDTTQYIVTAPAVLDGATTVAIESFTDLSGEAGTNTSRVVKFVKDTAAPKIVGSQVVVDDTNRKEYLEVTFDKDVVLGSTPTPTVDGVGSYVKDFVTTAIGTADLNATPVTFKSATNKKVIRVELDTFLGTTFDVKDAAYTLDLAFDNVKSEAGVAVEGTKATFTRGEDGTPASTAVVAVSNVAQGTDNNKVAVTFDQEVDGASATNVANYKVDGAVVESVSLLPATTTTGSTTQVAILNLKANSNTFTGTRNIEITNVKAKGSTKVMAPYTSTVSLAENVVPTITAAKLTATNKVTLTFSEDVTNADANANDFELLIGGVKVEANDSTVVATQLTGANTLVVTLEANVTAADLEKGLSLKALDTIDVKDAASNTVSKGITVTVQQ</sequence>
<dbReference type="Gene3D" id="2.60.40.1220">
    <property type="match status" value="2"/>
</dbReference>
<dbReference type="InterPro" id="IPR014755">
    <property type="entry name" value="Cu-Rt/internalin_Ig-like"/>
</dbReference>
<reference evidence="2 3" key="1">
    <citation type="submission" date="2016-12" db="EMBL/GenBank/DDBJ databases">
        <title>Domibacillus sp. SAB 38T whole genome sequencing.</title>
        <authorList>
            <person name="Verma A."/>
            <person name="Ojha A.K."/>
            <person name="Krishnamurthi S."/>
        </authorList>
    </citation>
    <scope>NUCLEOTIDE SEQUENCE [LARGE SCALE GENOMIC DNA]</scope>
    <source>
        <strain evidence="2 3">SAB 38</strain>
    </source>
</reference>
<evidence type="ECO:0008006" key="4">
    <source>
        <dbReference type="Google" id="ProtNLM"/>
    </source>
</evidence>
<gene>
    <name evidence="2" type="ORF">BTO28_11305</name>
</gene>
<protein>
    <recommendedName>
        <fullName evidence="4">SbsA Ig-like domain-containing protein</fullName>
    </recommendedName>
</protein>
<proteinExistence type="predicted"/>
<accession>A0A1V2A6U8</accession>